<reference evidence="2" key="1">
    <citation type="submission" date="2021-01" db="EMBL/GenBank/DDBJ databases">
        <title>Caligus Genome Assembly.</title>
        <authorList>
            <person name="Gallardo-Escarate C."/>
        </authorList>
    </citation>
    <scope>NUCLEOTIDE SEQUENCE [LARGE SCALE GENOMIC DNA]</scope>
</reference>
<dbReference type="OrthoDB" id="6374953at2759"/>
<evidence type="ECO:0000313" key="1">
    <source>
        <dbReference type="EMBL" id="QQP41471.1"/>
    </source>
</evidence>
<gene>
    <name evidence="1" type="ORF">FKW44_015859</name>
</gene>
<accession>A0A7T8K0Y1</accession>
<evidence type="ECO:0000313" key="2">
    <source>
        <dbReference type="Proteomes" id="UP000595437"/>
    </source>
</evidence>
<feature type="non-terminal residue" evidence="1">
    <location>
        <position position="175"/>
    </location>
</feature>
<protein>
    <submittedName>
        <fullName evidence="1">Uncharacterized protein</fullName>
    </submittedName>
</protein>
<name>A0A7T8K0Y1_CALRO</name>
<organism evidence="1 2">
    <name type="scientific">Caligus rogercresseyi</name>
    <name type="common">Sea louse</name>
    <dbReference type="NCBI Taxonomy" id="217165"/>
    <lineage>
        <taxon>Eukaryota</taxon>
        <taxon>Metazoa</taxon>
        <taxon>Ecdysozoa</taxon>
        <taxon>Arthropoda</taxon>
        <taxon>Crustacea</taxon>
        <taxon>Multicrustacea</taxon>
        <taxon>Hexanauplia</taxon>
        <taxon>Copepoda</taxon>
        <taxon>Siphonostomatoida</taxon>
        <taxon>Caligidae</taxon>
        <taxon>Caligus</taxon>
    </lineage>
</organism>
<dbReference type="Proteomes" id="UP000595437">
    <property type="component" value="Chromosome 10"/>
</dbReference>
<dbReference type="EMBL" id="CP045899">
    <property type="protein sequence ID" value="QQP41471.1"/>
    <property type="molecule type" value="Genomic_DNA"/>
</dbReference>
<proteinExistence type="predicted"/>
<dbReference type="AlphaFoldDB" id="A0A7T8K0Y1"/>
<sequence length="175" mass="19034">MVSLLPSSGVGLKKLTHYDGARKAHPNIFIKTRFSNTNSISQSSSFGSAVVLATLFCATVALAAHPPAYGPQIYCRDTNTSIYADVCTPSIATAQVPVERKVKNVQDNEYCYEQVRPSVRRLPGLATTTQVRAPETPLKPILITKSETMKVTTCSAAETGYGHHGYAKPEEHQYC</sequence>
<keyword evidence="2" id="KW-1185">Reference proteome</keyword>